<comment type="caution">
    <text evidence="2">The sequence shown here is derived from an EMBL/GenBank/DDBJ whole genome shotgun (WGS) entry which is preliminary data.</text>
</comment>
<sequence length="99" mass="10549">MYNHPRQTEPLVAGGIKEPGASSPAQNRCFKMFLTYTFQKQESVFEILSHLNGYLHQEGLSVGRPFGGTTAGVCRVEWVAHDGAKVAALEAAGGGRGSA</sequence>
<evidence type="ECO:0000313" key="2">
    <source>
        <dbReference type="EMBL" id="KAD0118109.1"/>
    </source>
</evidence>
<evidence type="ECO:0000256" key="1">
    <source>
        <dbReference type="SAM" id="MobiDB-lite"/>
    </source>
</evidence>
<evidence type="ECO:0000313" key="3">
    <source>
        <dbReference type="Proteomes" id="UP000326396"/>
    </source>
</evidence>
<reference evidence="2 3" key="1">
    <citation type="submission" date="2019-05" db="EMBL/GenBank/DDBJ databases">
        <title>Mikania micrantha, genome provides insights into the molecular mechanism of rapid growth.</title>
        <authorList>
            <person name="Liu B."/>
        </authorList>
    </citation>
    <scope>NUCLEOTIDE SEQUENCE [LARGE SCALE GENOMIC DNA]</scope>
    <source>
        <strain evidence="2">NLD-2019</strain>
        <tissue evidence="2">Leaf</tissue>
    </source>
</reference>
<dbReference type="Proteomes" id="UP000326396">
    <property type="component" value="Unassembled WGS sequence"/>
</dbReference>
<name>A0A5N6LB23_9ASTR</name>
<proteinExistence type="predicted"/>
<gene>
    <name evidence="2" type="ORF">E3N88_44768</name>
</gene>
<protein>
    <submittedName>
        <fullName evidence="2">Uncharacterized protein</fullName>
    </submittedName>
</protein>
<organism evidence="2 3">
    <name type="scientific">Mikania micrantha</name>
    <name type="common">bitter vine</name>
    <dbReference type="NCBI Taxonomy" id="192012"/>
    <lineage>
        <taxon>Eukaryota</taxon>
        <taxon>Viridiplantae</taxon>
        <taxon>Streptophyta</taxon>
        <taxon>Embryophyta</taxon>
        <taxon>Tracheophyta</taxon>
        <taxon>Spermatophyta</taxon>
        <taxon>Magnoliopsida</taxon>
        <taxon>eudicotyledons</taxon>
        <taxon>Gunneridae</taxon>
        <taxon>Pentapetalae</taxon>
        <taxon>asterids</taxon>
        <taxon>campanulids</taxon>
        <taxon>Asterales</taxon>
        <taxon>Asteraceae</taxon>
        <taxon>Asteroideae</taxon>
        <taxon>Heliantheae alliance</taxon>
        <taxon>Eupatorieae</taxon>
        <taxon>Mikania</taxon>
    </lineage>
</organism>
<dbReference type="EMBL" id="SZYD01001954">
    <property type="protein sequence ID" value="KAD0118109.1"/>
    <property type="molecule type" value="Genomic_DNA"/>
</dbReference>
<dbReference type="AlphaFoldDB" id="A0A5N6LB23"/>
<feature type="region of interest" description="Disordered" evidence="1">
    <location>
        <begin position="1"/>
        <end position="21"/>
    </location>
</feature>
<keyword evidence="3" id="KW-1185">Reference proteome</keyword>
<accession>A0A5N6LB23</accession>